<dbReference type="EMBL" id="AAGW02024152">
    <property type="status" value="NOT_ANNOTATED_CDS"/>
    <property type="molecule type" value="Genomic_DNA"/>
</dbReference>
<dbReference type="Bgee" id="ENSOCUG00000038472">
    <property type="expression patterns" value="Expressed in ovary and 1 other cell type or tissue"/>
</dbReference>
<dbReference type="InParanoid" id="A0A5F9DGH5"/>
<name>A0A5F9DGH5_RABIT</name>
<accession>A0A5F9DGH5</accession>
<evidence type="ECO:0000313" key="2">
    <source>
        <dbReference type="Proteomes" id="UP000001811"/>
    </source>
</evidence>
<sequence>MKISVFAVTAICPLHTPLYYANQPFGKFRQSFLHEMKSFLALQSLIKGVILACTVENTATSWISKSRVANAL</sequence>
<dbReference type="Proteomes" id="UP000001811">
    <property type="component" value="Chromosome 17"/>
</dbReference>
<organism evidence="1 2">
    <name type="scientific">Oryctolagus cuniculus</name>
    <name type="common">Rabbit</name>
    <dbReference type="NCBI Taxonomy" id="9986"/>
    <lineage>
        <taxon>Eukaryota</taxon>
        <taxon>Metazoa</taxon>
        <taxon>Chordata</taxon>
        <taxon>Craniata</taxon>
        <taxon>Vertebrata</taxon>
        <taxon>Euteleostomi</taxon>
        <taxon>Mammalia</taxon>
        <taxon>Eutheria</taxon>
        <taxon>Euarchontoglires</taxon>
        <taxon>Glires</taxon>
        <taxon>Lagomorpha</taxon>
        <taxon>Leporidae</taxon>
        <taxon>Oryctolagus</taxon>
    </lineage>
</organism>
<reference evidence="1 2" key="1">
    <citation type="journal article" date="2011" name="Nature">
        <title>A high-resolution map of human evolutionary constraint using 29 mammals.</title>
        <authorList>
            <person name="Lindblad-Toh K."/>
            <person name="Garber M."/>
            <person name="Zuk O."/>
            <person name="Lin M.F."/>
            <person name="Parker B.J."/>
            <person name="Washietl S."/>
            <person name="Kheradpour P."/>
            <person name="Ernst J."/>
            <person name="Jordan G."/>
            <person name="Mauceli E."/>
            <person name="Ward L.D."/>
            <person name="Lowe C.B."/>
            <person name="Holloway A.K."/>
            <person name="Clamp M."/>
            <person name="Gnerre S."/>
            <person name="Alfoldi J."/>
            <person name="Beal K."/>
            <person name="Chang J."/>
            <person name="Clawson H."/>
            <person name="Cuff J."/>
            <person name="Di Palma F."/>
            <person name="Fitzgerald S."/>
            <person name="Flicek P."/>
            <person name="Guttman M."/>
            <person name="Hubisz M.J."/>
            <person name="Jaffe D.B."/>
            <person name="Jungreis I."/>
            <person name="Kent W.J."/>
            <person name="Kostka D."/>
            <person name="Lara M."/>
            <person name="Martins A.L."/>
            <person name="Massingham T."/>
            <person name="Moltke I."/>
            <person name="Raney B.J."/>
            <person name="Rasmussen M.D."/>
            <person name="Robinson J."/>
            <person name="Stark A."/>
            <person name="Vilella A.J."/>
            <person name="Wen J."/>
            <person name="Xie X."/>
            <person name="Zody M.C."/>
            <person name="Baldwin J."/>
            <person name="Bloom T."/>
            <person name="Chin C.W."/>
            <person name="Heiman D."/>
            <person name="Nicol R."/>
            <person name="Nusbaum C."/>
            <person name="Young S."/>
            <person name="Wilkinson J."/>
            <person name="Worley K.C."/>
            <person name="Kovar C.L."/>
            <person name="Muzny D.M."/>
            <person name="Gibbs R.A."/>
            <person name="Cree A."/>
            <person name="Dihn H.H."/>
            <person name="Fowler G."/>
            <person name="Jhangiani S."/>
            <person name="Joshi V."/>
            <person name="Lee S."/>
            <person name="Lewis L.R."/>
            <person name="Nazareth L.V."/>
            <person name="Okwuonu G."/>
            <person name="Santibanez J."/>
            <person name="Warren W.C."/>
            <person name="Mardis E.R."/>
            <person name="Weinstock G.M."/>
            <person name="Wilson R.K."/>
            <person name="Delehaunty K."/>
            <person name="Dooling D."/>
            <person name="Fronik C."/>
            <person name="Fulton L."/>
            <person name="Fulton B."/>
            <person name="Graves T."/>
            <person name="Minx P."/>
            <person name="Sodergren E."/>
            <person name="Birney E."/>
            <person name="Margulies E.H."/>
            <person name="Herrero J."/>
            <person name="Green E.D."/>
            <person name="Haussler D."/>
            <person name="Siepel A."/>
            <person name="Goldman N."/>
            <person name="Pollard K.S."/>
            <person name="Pedersen J.S."/>
            <person name="Lander E.S."/>
            <person name="Kellis M."/>
        </authorList>
    </citation>
    <scope>NUCLEOTIDE SEQUENCE [LARGE SCALE GENOMIC DNA]</scope>
    <source>
        <strain evidence="1 2">Thorbecke inbred</strain>
    </source>
</reference>
<dbReference type="Ensembl" id="ENSOCUT00000064443.1">
    <property type="protein sequence ID" value="ENSOCUP00000044721.1"/>
    <property type="gene ID" value="ENSOCUG00000038472.1"/>
</dbReference>
<reference evidence="1" key="3">
    <citation type="submission" date="2025-09" db="UniProtKB">
        <authorList>
            <consortium name="Ensembl"/>
        </authorList>
    </citation>
    <scope>IDENTIFICATION</scope>
    <source>
        <strain evidence="1">Thorbecke</strain>
    </source>
</reference>
<evidence type="ECO:0000313" key="1">
    <source>
        <dbReference type="Ensembl" id="ENSOCUP00000044721.1"/>
    </source>
</evidence>
<dbReference type="AlphaFoldDB" id="A0A5F9DGH5"/>
<protein>
    <submittedName>
        <fullName evidence="1">Uncharacterized protein</fullName>
    </submittedName>
</protein>
<keyword evidence="2" id="KW-1185">Reference proteome</keyword>
<proteinExistence type="predicted"/>
<reference evidence="1" key="2">
    <citation type="submission" date="2025-08" db="UniProtKB">
        <authorList>
            <consortium name="Ensembl"/>
        </authorList>
    </citation>
    <scope>IDENTIFICATION</scope>
    <source>
        <strain evidence="1">Thorbecke</strain>
    </source>
</reference>